<dbReference type="GO" id="GO:0043025">
    <property type="term" value="C:neuronal cell body"/>
    <property type="evidence" value="ECO:0007669"/>
    <property type="project" value="TreeGrafter"/>
</dbReference>
<evidence type="ECO:0000256" key="5">
    <source>
        <dbReference type="ARBA" id="ARBA00023136"/>
    </source>
</evidence>
<feature type="transmembrane region" description="Helical" evidence="8">
    <location>
        <begin position="181"/>
        <end position="207"/>
    </location>
</feature>
<name>A0A1D2N7H4_ORCCI</name>
<evidence type="ECO:0000256" key="2">
    <source>
        <dbReference type="ARBA" id="ARBA00022475"/>
    </source>
</evidence>
<dbReference type="InterPro" id="IPR013604">
    <property type="entry name" value="7TM_chemorcpt"/>
</dbReference>
<evidence type="ECO:0000313" key="10">
    <source>
        <dbReference type="Proteomes" id="UP000094527"/>
    </source>
</evidence>
<evidence type="ECO:0000256" key="7">
    <source>
        <dbReference type="ARBA" id="ARBA00023224"/>
    </source>
</evidence>
<dbReference type="GO" id="GO:0030424">
    <property type="term" value="C:axon"/>
    <property type="evidence" value="ECO:0007669"/>
    <property type="project" value="TreeGrafter"/>
</dbReference>
<evidence type="ECO:0008006" key="11">
    <source>
        <dbReference type="Google" id="ProtNLM"/>
    </source>
</evidence>
<feature type="transmembrane region" description="Helical" evidence="8">
    <location>
        <begin position="399"/>
        <end position="419"/>
    </location>
</feature>
<evidence type="ECO:0000256" key="4">
    <source>
        <dbReference type="ARBA" id="ARBA00022989"/>
    </source>
</evidence>
<evidence type="ECO:0000313" key="9">
    <source>
        <dbReference type="EMBL" id="ODN01213.1"/>
    </source>
</evidence>
<dbReference type="Pfam" id="PF08395">
    <property type="entry name" value="7tm_7"/>
    <property type="match status" value="1"/>
</dbReference>
<keyword evidence="5 8" id="KW-0472">Membrane</keyword>
<dbReference type="EMBL" id="LJIJ01000167">
    <property type="protein sequence ID" value="ODN01213.1"/>
    <property type="molecule type" value="Genomic_DNA"/>
</dbReference>
<gene>
    <name evidence="9" type="ORF">Ocin01_05467</name>
</gene>
<keyword evidence="7" id="KW-0807">Transducer</keyword>
<dbReference type="GO" id="GO:0005886">
    <property type="term" value="C:plasma membrane"/>
    <property type="evidence" value="ECO:0007669"/>
    <property type="project" value="UniProtKB-SubCell"/>
</dbReference>
<feature type="transmembrane region" description="Helical" evidence="8">
    <location>
        <begin position="87"/>
        <end position="108"/>
    </location>
</feature>
<feature type="transmembrane region" description="Helical" evidence="8">
    <location>
        <begin position="322"/>
        <end position="347"/>
    </location>
</feature>
<evidence type="ECO:0000256" key="6">
    <source>
        <dbReference type="ARBA" id="ARBA00023170"/>
    </source>
</evidence>
<dbReference type="GO" id="GO:0050909">
    <property type="term" value="P:sensory perception of taste"/>
    <property type="evidence" value="ECO:0007669"/>
    <property type="project" value="InterPro"/>
</dbReference>
<feature type="transmembrane region" description="Helical" evidence="8">
    <location>
        <begin position="289"/>
        <end position="310"/>
    </location>
</feature>
<dbReference type="GO" id="GO:0030425">
    <property type="term" value="C:dendrite"/>
    <property type="evidence" value="ECO:0007669"/>
    <property type="project" value="TreeGrafter"/>
</dbReference>
<reference evidence="9 10" key="1">
    <citation type="journal article" date="2016" name="Genome Biol. Evol.">
        <title>Gene Family Evolution Reflects Adaptation to Soil Environmental Stressors in the Genome of the Collembolan Orchesella cincta.</title>
        <authorList>
            <person name="Faddeeva-Vakhrusheva A."/>
            <person name="Derks M.F."/>
            <person name="Anvar S.Y."/>
            <person name="Agamennone V."/>
            <person name="Suring W."/>
            <person name="Smit S."/>
            <person name="van Straalen N.M."/>
            <person name="Roelofs D."/>
        </authorList>
    </citation>
    <scope>NUCLEOTIDE SEQUENCE [LARGE SCALE GENOMIC DNA]</scope>
    <source>
        <tissue evidence="9">Mixed pool</tissue>
    </source>
</reference>
<keyword evidence="10" id="KW-1185">Reference proteome</keyword>
<comment type="caution">
    <text evidence="9">The sequence shown here is derived from an EMBL/GenBank/DDBJ whole genome shotgun (WGS) entry which is preliminary data.</text>
</comment>
<feature type="transmembrane region" description="Helical" evidence="8">
    <location>
        <begin position="45"/>
        <end position="67"/>
    </location>
</feature>
<evidence type="ECO:0000256" key="3">
    <source>
        <dbReference type="ARBA" id="ARBA00022692"/>
    </source>
</evidence>
<dbReference type="PANTHER" id="PTHR21143:SF121">
    <property type="entry name" value="GUSTATORY AND ODORANT RECEPTOR 21A"/>
    <property type="match status" value="1"/>
</dbReference>
<keyword evidence="4 8" id="KW-1133">Transmembrane helix</keyword>
<sequence>MIESKLLSSTEWAFLSPRLFCYWPFTIRPSANGAKKIHSCYSWNYGIPLSATFLLLNIIFLSFYGRIKGNAYFNNKSLMAFDVYCIVVWDSIIMTNEIVIRIYCLLNLHKLNKFWERIVTLTTNYFEHSSQPDVVEHGLRQINNWAKTWTLLNFALVSVHLSCFIYPYISGDEIRRGEDGFAAFMNVYMEVVMCFHNVDVLFLIYFIKIMILGFDLVSSKIQETVRFNLIQREARLMLSRKKSSGTELHKETLPEMKSEIWVNSELTPTLNLLQTLENIVESFNETFSINMLGVVIMVMSQAIFAVYFLYCDPRSITSFTWAVSLITPLILCPCSLVSLCFSASKLADKCYGIMRQMQGIPLSCMSREDQWSVQLTVTRLSGKGVGIYVGRLFQIRASLLTSAVSTFATYFIIIIQMQISSRSQKINNNK</sequence>
<accession>A0A1D2N7H4</accession>
<comment type="subcellular location">
    <subcellularLocation>
        <location evidence="1">Cell membrane</location>
        <topology evidence="1">Multi-pass membrane protein</topology>
    </subcellularLocation>
</comment>
<evidence type="ECO:0000256" key="1">
    <source>
        <dbReference type="ARBA" id="ARBA00004651"/>
    </source>
</evidence>
<dbReference type="OMA" id="FWERIVT"/>
<keyword evidence="2" id="KW-1003">Cell membrane</keyword>
<feature type="transmembrane region" description="Helical" evidence="8">
    <location>
        <begin position="149"/>
        <end position="169"/>
    </location>
</feature>
<protein>
    <recommendedName>
        <fullName evidence="11">Gustatory receptor</fullName>
    </recommendedName>
</protein>
<dbReference type="GO" id="GO:0007165">
    <property type="term" value="P:signal transduction"/>
    <property type="evidence" value="ECO:0007669"/>
    <property type="project" value="UniProtKB-KW"/>
</dbReference>
<evidence type="ECO:0000256" key="8">
    <source>
        <dbReference type="SAM" id="Phobius"/>
    </source>
</evidence>
<organism evidence="9 10">
    <name type="scientific">Orchesella cincta</name>
    <name type="common">Springtail</name>
    <name type="synonym">Podura cincta</name>
    <dbReference type="NCBI Taxonomy" id="48709"/>
    <lineage>
        <taxon>Eukaryota</taxon>
        <taxon>Metazoa</taxon>
        <taxon>Ecdysozoa</taxon>
        <taxon>Arthropoda</taxon>
        <taxon>Hexapoda</taxon>
        <taxon>Collembola</taxon>
        <taxon>Entomobryomorpha</taxon>
        <taxon>Entomobryoidea</taxon>
        <taxon>Orchesellidae</taxon>
        <taxon>Orchesellinae</taxon>
        <taxon>Orchesella</taxon>
    </lineage>
</organism>
<dbReference type="PANTHER" id="PTHR21143">
    <property type="entry name" value="INVERTEBRATE GUSTATORY RECEPTOR"/>
    <property type="match status" value="1"/>
</dbReference>
<dbReference type="AlphaFoldDB" id="A0A1D2N7H4"/>
<keyword evidence="3 8" id="KW-0812">Transmembrane</keyword>
<dbReference type="Proteomes" id="UP000094527">
    <property type="component" value="Unassembled WGS sequence"/>
</dbReference>
<proteinExistence type="predicted"/>
<keyword evidence="6" id="KW-0675">Receptor</keyword>